<accession>A0A3B1B158</accession>
<name>A0A3B1B158_9ZZZZ</name>
<protein>
    <submittedName>
        <fullName evidence="1">Uncharacterized protein</fullName>
    </submittedName>
</protein>
<proteinExistence type="predicted"/>
<dbReference type="AlphaFoldDB" id="A0A3B1B158"/>
<sequence length="25" mass="2675">MIGEVPANTVEQLARSVIFVSGVEE</sequence>
<evidence type="ECO:0000313" key="1">
    <source>
        <dbReference type="EMBL" id="VAW98796.1"/>
    </source>
</evidence>
<dbReference type="EMBL" id="UOFV01000153">
    <property type="protein sequence ID" value="VAW98796.1"/>
    <property type="molecule type" value="Genomic_DNA"/>
</dbReference>
<gene>
    <name evidence="1" type="ORF">MNBD_GAMMA19-865</name>
</gene>
<reference evidence="1" key="1">
    <citation type="submission" date="2018-06" db="EMBL/GenBank/DDBJ databases">
        <authorList>
            <person name="Zhirakovskaya E."/>
        </authorList>
    </citation>
    <scope>NUCLEOTIDE SEQUENCE</scope>
</reference>
<organism evidence="1">
    <name type="scientific">hydrothermal vent metagenome</name>
    <dbReference type="NCBI Taxonomy" id="652676"/>
    <lineage>
        <taxon>unclassified sequences</taxon>
        <taxon>metagenomes</taxon>
        <taxon>ecological metagenomes</taxon>
    </lineage>
</organism>